<reference evidence="1" key="1">
    <citation type="submission" date="2015-06" db="UniProtKB">
        <authorList>
            <consortium name="EnsemblPlants"/>
        </authorList>
    </citation>
    <scope>IDENTIFICATION</scope>
</reference>
<proteinExistence type="predicted"/>
<dbReference type="AlphaFoldDB" id="M8B4Q0"/>
<dbReference type="EnsemblPlants" id="EMT08971">
    <property type="protein sequence ID" value="EMT08971"/>
    <property type="gene ID" value="F775_31046"/>
</dbReference>
<organism evidence="1">
    <name type="scientific">Aegilops tauschii</name>
    <name type="common">Tausch's goatgrass</name>
    <name type="synonym">Aegilops squarrosa</name>
    <dbReference type="NCBI Taxonomy" id="37682"/>
    <lineage>
        <taxon>Eukaryota</taxon>
        <taxon>Viridiplantae</taxon>
        <taxon>Streptophyta</taxon>
        <taxon>Embryophyta</taxon>
        <taxon>Tracheophyta</taxon>
        <taxon>Spermatophyta</taxon>
        <taxon>Magnoliopsida</taxon>
        <taxon>Liliopsida</taxon>
        <taxon>Poales</taxon>
        <taxon>Poaceae</taxon>
        <taxon>BOP clade</taxon>
        <taxon>Pooideae</taxon>
        <taxon>Triticodae</taxon>
        <taxon>Triticeae</taxon>
        <taxon>Triticinae</taxon>
        <taxon>Aegilops</taxon>
    </lineage>
</organism>
<evidence type="ECO:0000313" key="1">
    <source>
        <dbReference type="EnsemblPlants" id="EMT08971"/>
    </source>
</evidence>
<name>M8B4Q0_AEGTA</name>
<dbReference type="ExpressionAtlas" id="M8B4Q0">
    <property type="expression patterns" value="baseline"/>
</dbReference>
<protein>
    <submittedName>
        <fullName evidence="1">Uncharacterized protein</fullName>
    </submittedName>
</protein>
<sequence length="313" mass="35158">MATEPCDRFNRFVNSTDYKFATVETKDDVKALSVTGLACKNLVEIHDHYSVWGSTKQDSLVELASAIIDPYYEKMKQDAQRTSPVSWHKAWCGNWMNLSSVSRRVSDRSVALAASYSSVGFPFALKIGLVETVEIVAIKKCAQISLGILLLCVRVLHFVLFDLSMTRLLQKCRGLALLNIFLMVEMAVKPAAPRGDVEDNDNDEQVGVCEASPEPFQLFQRHKESLKSGSPKNESSQRYENGTHLRSYEKKVAQLRIQDANSAELFAIERTRAAIRDIWTKFNISLASVNAGDRLYKRLAVLYDMMNAAIACF</sequence>
<accession>M8B4Q0</accession>